<accession>A0A7C9JEY9</accession>
<dbReference type="EMBL" id="QWKH01000121">
    <property type="protein sequence ID" value="NBI35439.1"/>
    <property type="molecule type" value="Genomic_DNA"/>
</dbReference>
<proteinExistence type="predicted"/>
<comment type="caution">
    <text evidence="1">The sequence shown here is derived from an EMBL/GenBank/DDBJ whole genome shotgun (WGS) entry which is preliminary data.</text>
</comment>
<evidence type="ECO:0000313" key="1">
    <source>
        <dbReference type="EMBL" id="NBI35439.1"/>
    </source>
</evidence>
<reference evidence="1" key="1">
    <citation type="submission" date="2018-08" db="EMBL/GenBank/DDBJ databases">
        <title>Murine metabolic-syndrome-specific gut microbial biobank.</title>
        <authorList>
            <person name="Liu C."/>
        </authorList>
    </citation>
    <scope>NUCLEOTIDE SEQUENCE [LARGE SCALE GENOMIC DNA]</scope>
    <source>
        <strain evidence="1">Z82</strain>
    </source>
</reference>
<dbReference type="AlphaFoldDB" id="A0A7C9JEY9"/>
<name>A0A7C9JEY9_9BACT</name>
<protein>
    <submittedName>
        <fullName evidence="1">Uncharacterized protein</fullName>
    </submittedName>
</protein>
<organism evidence="1">
    <name type="scientific">Muribaculaceae bacterium Z82</name>
    <dbReference type="NCBI Taxonomy" id="2304548"/>
    <lineage>
        <taxon>Bacteria</taxon>
        <taxon>Pseudomonadati</taxon>
        <taxon>Bacteroidota</taxon>
        <taxon>Bacteroidia</taxon>
        <taxon>Bacteroidales</taxon>
        <taxon>Muribaculaceae</taxon>
    </lineage>
</organism>
<sequence>MRFGRFYRLAGPGIYFTIPIVESEAAKVDQRVRTMNLVYDSVRENGSMVVVPSAYSEGFTETAANAAQAARDLGR</sequence>
<gene>
    <name evidence="1" type="ORF">D1639_10465</name>
</gene>